<protein>
    <submittedName>
        <fullName evidence="2">DUF6768 family protein</fullName>
    </submittedName>
</protein>
<sequence>MTDIDDRIRSALDEDDRAFLDSLEDRGLFRQLGDSLGGPLGGWAKLVFVITFLMSLVMFYAAWQAFHAEDLRATILWAAGSVALITGIGFLKHWLFSRMNMFTVLREVKRLQVQVAMLAEKD</sequence>
<dbReference type="Proteomes" id="UP001497045">
    <property type="component" value="Unassembled WGS sequence"/>
</dbReference>
<feature type="transmembrane region" description="Helical" evidence="1">
    <location>
        <begin position="75"/>
        <end position="96"/>
    </location>
</feature>
<keyword evidence="1" id="KW-0472">Membrane</keyword>
<dbReference type="Pfam" id="PF20556">
    <property type="entry name" value="DUF6768"/>
    <property type="match status" value="1"/>
</dbReference>
<keyword evidence="1" id="KW-1133">Transmembrane helix</keyword>
<dbReference type="EMBL" id="JBBYHV010000001">
    <property type="protein sequence ID" value="MEL1250875.1"/>
    <property type="molecule type" value="Genomic_DNA"/>
</dbReference>
<feature type="transmembrane region" description="Helical" evidence="1">
    <location>
        <begin position="42"/>
        <end position="63"/>
    </location>
</feature>
<evidence type="ECO:0000313" key="3">
    <source>
        <dbReference type="Proteomes" id="UP001497045"/>
    </source>
</evidence>
<evidence type="ECO:0000313" key="2">
    <source>
        <dbReference type="EMBL" id="MEL1250875.1"/>
    </source>
</evidence>
<organism evidence="2 3">
    <name type="scientific">Aurantiacibacter gilvus</name>
    <dbReference type="NCBI Taxonomy" id="3139141"/>
    <lineage>
        <taxon>Bacteria</taxon>
        <taxon>Pseudomonadati</taxon>
        <taxon>Pseudomonadota</taxon>
        <taxon>Alphaproteobacteria</taxon>
        <taxon>Sphingomonadales</taxon>
        <taxon>Erythrobacteraceae</taxon>
        <taxon>Aurantiacibacter</taxon>
    </lineage>
</organism>
<keyword evidence="3" id="KW-1185">Reference proteome</keyword>
<evidence type="ECO:0000256" key="1">
    <source>
        <dbReference type="SAM" id="Phobius"/>
    </source>
</evidence>
<dbReference type="RefSeq" id="WP_341673385.1">
    <property type="nucleotide sequence ID" value="NZ_JBBYHV010000001.1"/>
</dbReference>
<proteinExistence type="predicted"/>
<reference evidence="2 3" key="1">
    <citation type="submission" date="2024-04" db="EMBL/GenBank/DDBJ databases">
        <title>Aurantiacibacter sp. DGU6 16S ribosomal RNA gene Genome sequencing and assembly.</title>
        <authorList>
            <person name="Park S."/>
        </authorList>
    </citation>
    <scope>NUCLEOTIDE SEQUENCE [LARGE SCALE GENOMIC DNA]</scope>
    <source>
        <strain evidence="2 3">DGU6</strain>
    </source>
</reference>
<name>A0ABU9IEM0_9SPHN</name>
<gene>
    <name evidence="2" type="ORF">AAEO60_09350</name>
</gene>
<comment type="caution">
    <text evidence="2">The sequence shown here is derived from an EMBL/GenBank/DDBJ whole genome shotgun (WGS) entry which is preliminary data.</text>
</comment>
<dbReference type="InterPro" id="IPR046659">
    <property type="entry name" value="DUF6768"/>
</dbReference>
<accession>A0ABU9IEM0</accession>
<keyword evidence="1" id="KW-0812">Transmembrane</keyword>